<dbReference type="GO" id="GO:0045814">
    <property type="term" value="P:negative regulation of gene expression, epigenetic"/>
    <property type="evidence" value="ECO:0007669"/>
    <property type="project" value="InterPro"/>
</dbReference>
<feature type="compositionally biased region" description="Polar residues" evidence="1">
    <location>
        <begin position="14"/>
        <end position="24"/>
    </location>
</feature>
<sequence length="1193" mass="129378">GLKSEQRNFKSFRSAFTKQTSLSGSREESTLEFSEEDSDIDLTLTISPPTSPREEVPAGGPGEAPMASLELQDATEEITGPEEVTVLENPEVDSANYTSMFSTMPEKSLESKERKGDNLQTVTLILSKETCALEIAEEVNVTSDFPFASLIEEVSPASSPDHQDPVETAHPPRALSLCGLQLASTLGEGNDRFSRIESVNLALTEKEHSFVGPTHPVGQDNLPGVQQMQLCAEMPVVGSKHPEGRDGSLTLPGELTEEIGPGEHGEGFSFSEKLPFCAAELSQPASAARYGEDVRLSLEKLVPSGNPLPPVSVQNRNFSSLVLETSEPPCSPTKMTENKSLADTFVSTTAPSGTVNVSLKQQTSPQSTGNHLFSGGVKTDEGLYLQARSLSSCSAGGADTQTCGRSESPRLAFPSDGAALPHCPRPTDTEIGVQTQEIPVVKMASLLKNSDAGARFHEEATDLGGVDSQSSATSPEDKPDTVHVLQDRAVCETKDLLNAGLFPMCAPADSHHKTAITGEDTSREPCASVVPPTRAPPVCGVSEEQTASQGSAEGLRAKEDSGTVGRDVDVSVNSEIQYEPLSGESDQDSCGGCRNPQSEVESSCPLRCSQTKKEEDTSKVDDDSFLSLNNSDNEEWGYSPPAPGLETGAAPRHWLVGFKKEDRYVPSYIQIRDLHGIPRTYANFTITKELTDTTRTLHSLRRHPNFTAKCGLLSSWTNTWQVADDLTQNTLDLEYLRFAHKLKQTVKKGDAQPSASSTSVFAKEPPLQIGAGAFPPTRVPESPALQLASRSRSPLVVTVVHSGARQQSPRGRGHAAGSWDGSSLWQESGGPGRNPRADSESGQTASFHLNRLRYNTSFKESRNDISLILSEYAEFNKVVATSKPAGFPGRECGGAPGEAAGEPRAAVPRAASYEDLVTDLCASLHVRLMSVVKEACRSPCLFYLVETEDPSFSVRTKSILRKGGHTEIEPQHFCQAVHRENDTLLVVIRNEDTASRLHQIPFLLKLKHFPSVLFAGVDGPEDVLEHTYQELLQTGGFVVSDDEILETVTLAQLKDVAGTLEKLNGNGRWKWLLHHRENKKLREDIRVNSVARRKNLILKSCQSANLIEPLPYHQCDSRAPTKAEHLKCLLNLQIQHVHARFAVFLTEKPTVSREVFENSGILVTDVNNFIENIPKIAAPFKSSYWGGIAVGLA</sequence>
<dbReference type="Pfam" id="PF23314">
    <property type="entry name" value="TASOR_alpha-beta"/>
    <property type="match status" value="1"/>
</dbReference>
<keyword evidence="5" id="KW-1185">Reference proteome</keyword>
<evidence type="ECO:0008006" key="6">
    <source>
        <dbReference type="Google" id="ProtNLM"/>
    </source>
</evidence>
<feature type="non-terminal residue" evidence="4">
    <location>
        <position position="1"/>
    </location>
</feature>
<accession>A0A9X9PTD8</accession>
<protein>
    <recommendedName>
        <fullName evidence="6">Protein FAM208B</fullName>
    </recommendedName>
</protein>
<feature type="region of interest" description="Disordered" evidence="1">
    <location>
        <begin position="799"/>
        <end position="844"/>
    </location>
</feature>
<feature type="compositionally biased region" description="Basic and acidic residues" evidence="1">
    <location>
        <begin position="611"/>
        <end position="622"/>
    </location>
</feature>
<dbReference type="GO" id="GO:0005654">
    <property type="term" value="C:nucleoplasm"/>
    <property type="evidence" value="ECO:0007669"/>
    <property type="project" value="TreeGrafter"/>
</dbReference>
<feature type="domain" description="TASOR alpha/beta" evidence="2">
    <location>
        <begin position="939"/>
        <end position="1032"/>
    </location>
</feature>
<proteinExistence type="predicted"/>
<organism evidence="4 5">
    <name type="scientific">Gulo gulo</name>
    <name type="common">Wolverine</name>
    <name type="synonym">Gluton</name>
    <dbReference type="NCBI Taxonomy" id="48420"/>
    <lineage>
        <taxon>Eukaryota</taxon>
        <taxon>Metazoa</taxon>
        <taxon>Chordata</taxon>
        <taxon>Craniata</taxon>
        <taxon>Vertebrata</taxon>
        <taxon>Euteleostomi</taxon>
        <taxon>Mammalia</taxon>
        <taxon>Eutheria</taxon>
        <taxon>Laurasiatheria</taxon>
        <taxon>Carnivora</taxon>
        <taxon>Caniformia</taxon>
        <taxon>Musteloidea</taxon>
        <taxon>Mustelidae</taxon>
        <taxon>Guloninae</taxon>
        <taxon>Gulo</taxon>
    </lineage>
</organism>
<gene>
    <name evidence="4" type="ORF">BN2614_LOCUS2</name>
</gene>
<dbReference type="PANTHER" id="PTHR16207">
    <property type="entry name" value="SET DOMAIN-CONTAINING PROTEIN"/>
    <property type="match status" value="1"/>
</dbReference>
<evidence type="ECO:0000259" key="2">
    <source>
        <dbReference type="Pfam" id="PF23314"/>
    </source>
</evidence>
<dbReference type="AlphaFoldDB" id="A0A9X9PTD8"/>
<dbReference type="Pfam" id="PF24630">
    <property type="entry name" value="PIN_TASOR"/>
    <property type="match status" value="1"/>
</dbReference>
<evidence type="ECO:0000256" key="1">
    <source>
        <dbReference type="SAM" id="MobiDB-lite"/>
    </source>
</evidence>
<comment type="caution">
    <text evidence="4">The sequence shown here is derived from an EMBL/GenBank/DDBJ whole genome shotgun (WGS) entry which is preliminary data.</text>
</comment>
<evidence type="ECO:0000313" key="5">
    <source>
        <dbReference type="Proteomes" id="UP000269945"/>
    </source>
</evidence>
<dbReference type="InterPro" id="IPR056242">
    <property type="entry name" value="PIN_TASOR"/>
</dbReference>
<feature type="region of interest" description="Disordered" evidence="1">
    <location>
        <begin position="14"/>
        <end position="74"/>
    </location>
</feature>
<evidence type="ECO:0000259" key="3">
    <source>
        <dbReference type="Pfam" id="PF24630"/>
    </source>
</evidence>
<feature type="domain" description="TASOR PIN" evidence="3">
    <location>
        <begin position="1036"/>
        <end position="1175"/>
    </location>
</feature>
<evidence type="ECO:0000313" key="4">
    <source>
        <dbReference type="EMBL" id="VCW50214.1"/>
    </source>
</evidence>
<reference evidence="4 5" key="1">
    <citation type="submission" date="2018-10" db="EMBL/GenBank/DDBJ databases">
        <authorList>
            <person name="Ekblom R."/>
            <person name="Jareborg N."/>
        </authorList>
    </citation>
    <scope>NUCLEOTIDE SEQUENCE [LARGE SCALE GENOMIC DNA]</scope>
    <source>
        <tissue evidence="4">Muscle</tissue>
    </source>
</reference>
<dbReference type="Proteomes" id="UP000269945">
    <property type="component" value="Unassembled WGS sequence"/>
</dbReference>
<feature type="compositionally biased region" description="Basic and acidic residues" evidence="1">
    <location>
        <begin position="555"/>
        <end position="569"/>
    </location>
</feature>
<feature type="region of interest" description="Disordered" evidence="1">
    <location>
        <begin position="515"/>
        <end position="644"/>
    </location>
</feature>
<dbReference type="PANTHER" id="PTHR16207:SF10">
    <property type="entry name" value="PROTEIN TASOR 2"/>
    <property type="match status" value="1"/>
</dbReference>
<dbReference type="InterPro" id="IPR056243">
    <property type="entry name" value="TASOR_ab_dom"/>
</dbReference>
<dbReference type="EMBL" id="CYRY02000697">
    <property type="protein sequence ID" value="VCW50214.1"/>
    <property type="molecule type" value="Genomic_DNA"/>
</dbReference>
<name>A0A9X9PTD8_GULGU</name>
<feature type="region of interest" description="Disordered" evidence="1">
    <location>
        <begin position="767"/>
        <end position="787"/>
    </location>
</feature>
<dbReference type="InterPro" id="IPR046432">
    <property type="entry name" value="TASOR"/>
</dbReference>
<feature type="region of interest" description="Disordered" evidence="1">
    <location>
        <begin position="462"/>
        <end position="481"/>
    </location>
</feature>